<evidence type="ECO:0000313" key="5">
    <source>
        <dbReference type="RefSeq" id="XP_018494424.1"/>
    </source>
</evidence>
<dbReference type="Gene3D" id="2.60.40.10">
    <property type="entry name" value="Immunoglobulins"/>
    <property type="match status" value="1"/>
</dbReference>
<keyword evidence="1" id="KW-1133">Transmembrane helix</keyword>
<accession>A0AAJ7P9F8</accession>
<evidence type="ECO:0000256" key="2">
    <source>
        <dbReference type="SAM" id="SignalP"/>
    </source>
</evidence>
<dbReference type="InterPro" id="IPR036116">
    <property type="entry name" value="FN3_sf"/>
</dbReference>
<keyword evidence="4" id="KW-1185">Reference proteome</keyword>
<dbReference type="AlphaFoldDB" id="A0AAJ7P9F8"/>
<feature type="domain" description="Fibronectin type-III" evidence="3">
    <location>
        <begin position="102"/>
        <end position="203"/>
    </location>
</feature>
<feature type="signal peptide" evidence="2">
    <location>
        <begin position="1"/>
        <end position="19"/>
    </location>
</feature>
<dbReference type="InterPro" id="IPR013783">
    <property type="entry name" value="Ig-like_fold"/>
</dbReference>
<dbReference type="Proteomes" id="UP000694867">
    <property type="component" value="Unplaced"/>
</dbReference>
<keyword evidence="1" id="KW-0472">Membrane</keyword>
<keyword evidence="2" id="KW-0732">Signal</keyword>
<name>A0AAJ7P9F8_9ACAR</name>
<keyword evidence="1" id="KW-0812">Transmembrane</keyword>
<dbReference type="PROSITE" id="PS50853">
    <property type="entry name" value="FN3"/>
    <property type="match status" value="1"/>
</dbReference>
<dbReference type="SUPFAM" id="SSF49265">
    <property type="entry name" value="Fibronectin type III"/>
    <property type="match status" value="1"/>
</dbReference>
<feature type="chain" id="PRO_5042523749" evidence="2">
    <location>
        <begin position="20"/>
        <end position="250"/>
    </location>
</feature>
<gene>
    <name evidence="5" type="primary">LOC100902265</name>
</gene>
<reference evidence="5" key="1">
    <citation type="submission" date="2025-08" db="UniProtKB">
        <authorList>
            <consortium name="RefSeq"/>
        </authorList>
    </citation>
    <scope>IDENTIFICATION</scope>
</reference>
<dbReference type="InterPro" id="IPR003961">
    <property type="entry name" value="FN3_dom"/>
</dbReference>
<dbReference type="RefSeq" id="XP_018494424.1">
    <property type="nucleotide sequence ID" value="XM_018638908.1"/>
</dbReference>
<sequence length="250" mass="28171">MWSLGSALVFLSVFPHCMTLDVFVSFKRGSDGRGVLINVEPERQEFLGTLCGVYDSYRVCSNESFRGKLEFSSLNPYTDYNLTLSNNSTHESIAFRTDLGVPFSAVNYSSVKVSSDSVFVTWFPLDPELLHGPPSGYRALICPYSSLESCHFLDFETNHAIFSDLEPSMRYNITVWPYNVDTFGDVLQNSNLAYTLIVRTAPARVSYVLPTVVASGLMLLLVGLFLTFLKPRLFPPKPRHFQLIEEEFSL</sequence>
<protein>
    <submittedName>
        <fullName evidence="5">Uncharacterized protein LOC100902265 isoform X1</fullName>
    </submittedName>
</protein>
<evidence type="ECO:0000259" key="3">
    <source>
        <dbReference type="PROSITE" id="PS50853"/>
    </source>
</evidence>
<proteinExistence type="predicted"/>
<feature type="transmembrane region" description="Helical" evidence="1">
    <location>
        <begin position="207"/>
        <end position="229"/>
    </location>
</feature>
<evidence type="ECO:0000313" key="4">
    <source>
        <dbReference type="Proteomes" id="UP000694867"/>
    </source>
</evidence>
<evidence type="ECO:0000256" key="1">
    <source>
        <dbReference type="SAM" id="Phobius"/>
    </source>
</evidence>
<dbReference type="GeneID" id="100902265"/>
<organism evidence="4 5">
    <name type="scientific">Galendromus occidentalis</name>
    <name type="common">western predatory mite</name>
    <dbReference type="NCBI Taxonomy" id="34638"/>
    <lineage>
        <taxon>Eukaryota</taxon>
        <taxon>Metazoa</taxon>
        <taxon>Ecdysozoa</taxon>
        <taxon>Arthropoda</taxon>
        <taxon>Chelicerata</taxon>
        <taxon>Arachnida</taxon>
        <taxon>Acari</taxon>
        <taxon>Parasitiformes</taxon>
        <taxon>Mesostigmata</taxon>
        <taxon>Gamasina</taxon>
        <taxon>Phytoseioidea</taxon>
        <taxon>Phytoseiidae</taxon>
        <taxon>Typhlodrominae</taxon>
        <taxon>Galendromus</taxon>
    </lineage>
</organism>